<dbReference type="OrthoDB" id="2130629at2759"/>
<accession>A0A1J7IMH1</accession>
<dbReference type="PROSITE" id="PS50850">
    <property type="entry name" value="MFS"/>
    <property type="match status" value="1"/>
</dbReference>
<feature type="transmembrane region" description="Helical" evidence="6">
    <location>
        <begin position="333"/>
        <end position="355"/>
    </location>
</feature>
<dbReference type="GO" id="GO:0022857">
    <property type="term" value="F:transmembrane transporter activity"/>
    <property type="evidence" value="ECO:0007669"/>
    <property type="project" value="InterPro"/>
</dbReference>
<feature type="transmembrane region" description="Helical" evidence="6">
    <location>
        <begin position="151"/>
        <end position="177"/>
    </location>
</feature>
<feature type="transmembrane region" description="Helical" evidence="6">
    <location>
        <begin position="425"/>
        <end position="450"/>
    </location>
</feature>
<feature type="transmembrane region" description="Helical" evidence="6">
    <location>
        <begin position="219"/>
        <end position="240"/>
    </location>
</feature>
<evidence type="ECO:0000259" key="7">
    <source>
        <dbReference type="PROSITE" id="PS50850"/>
    </source>
</evidence>
<feature type="transmembrane region" description="Helical" evidence="6">
    <location>
        <begin position="375"/>
        <end position="393"/>
    </location>
</feature>
<evidence type="ECO:0000313" key="8">
    <source>
        <dbReference type="EMBL" id="OIW28670.1"/>
    </source>
</evidence>
<comment type="subcellular location">
    <subcellularLocation>
        <location evidence="1">Membrane</location>
        <topology evidence="1">Multi-pass membrane protein</topology>
    </subcellularLocation>
</comment>
<keyword evidence="2 6" id="KW-0812">Transmembrane</keyword>
<evidence type="ECO:0000256" key="3">
    <source>
        <dbReference type="ARBA" id="ARBA00022989"/>
    </source>
</evidence>
<evidence type="ECO:0000256" key="5">
    <source>
        <dbReference type="SAM" id="MobiDB-lite"/>
    </source>
</evidence>
<keyword evidence="3 6" id="KW-1133">Transmembrane helix</keyword>
<evidence type="ECO:0000313" key="9">
    <source>
        <dbReference type="Proteomes" id="UP000182658"/>
    </source>
</evidence>
<feature type="region of interest" description="Disordered" evidence="5">
    <location>
        <begin position="14"/>
        <end position="52"/>
    </location>
</feature>
<sequence length="539" mass="56147">MTIELADLDHQSLKHQAEPPAGLAQPLPPPTDGTALRTTQSRLQSHLPQPPRKSSRSWIIIVQLAGINFITSFTNGLLTVALPTIASDLALPPGLLVWPSSVYALTSGTCFLLAGSVADVVGPRAVNLTGCFFLAVFILACGLSRTGLELILFRALQGVASALVVPSSLSIVSAAVAAGRPRNLGFASLGLAMTMGFALGLVLGGVFVGTSGLGWRAGYYIGGALASALWLVGIWALPVVATPQHLSETGAGAMKRLGADIDWVGAVIASAVLATFSYVLAMLSSDIAEIKKPTNIVLLALSLLLIPVFVAWMHRQTSLHRPALIPNSIWKSLPFTSVSIMILLSTAVINSMELYCSLYFQSVQHASPLSASLRLLPSLLVGTAVNLTIGLVVHRVPAPLTVLLSSGLCAGAPLLMALLDPGWPYWYAELGAQVLAPLSADVLFTVGLIVVSDVFPPRTQALAGAVFNTLSMLGMSVGLTAMSVISTAVSAKGEGDGEDGALLRGYRATFWACFAWMVAACVVGAVGLRGIGRVGVKKD</sequence>
<feature type="domain" description="Major facilitator superfamily (MFS) profile" evidence="7">
    <location>
        <begin position="60"/>
        <end position="536"/>
    </location>
</feature>
<dbReference type="EMBL" id="KV875098">
    <property type="protein sequence ID" value="OIW28670.1"/>
    <property type="molecule type" value="Genomic_DNA"/>
</dbReference>
<dbReference type="InterPro" id="IPR020846">
    <property type="entry name" value="MFS_dom"/>
</dbReference>
<feature type="transmembrane region" description="Helical" evidence="6">
    <location>
        <begin position="128"/>
        <end position="145"/>
    </location>
</feature>
<dbReference type="GO" id="GO:0016020">
    <property type="term" value="C:membrane"/>
    <property type="evidence" value="ECO:0007669"/>
    <property type="project" value="UniProtKB-SubCell"/>
</dbReference>
<evidence type="ECO:0000256" key="4">
    <source>
        <dbReference type="ARBA" id="ARBA00023136"/>
    </source>
</evidence>
<dbReference type="PANTHER" id="PTHR42718:SF27">
    <property type="entry name" value="TRANSPORTER, PUTATIVE-RELATED"/>
    <property type="match status" value="1"/>
</dbReference>
<dbReference type="InterPro" id="IPR011701">
    <property type="entry name" value="MFS"/>
</dbReference>
<dbReference type="Gene3D" id="1.20.1250.20">
    <property type="entry name" value="MFS general substrate transporter like domains"/>
    <property type="match status" value="1"/>
</dbReference>
<dbReference type="AlphaFoldDB" id="A0A1J7IMH1"/>
<keyword evidence="9" id="KW-1185">Reference proteome</keyword>
<dbReference type="InParanoid" id="A0A1J7IMH1"/>
<keyword evidence="4 6" id="KW-0472">Membrane</keyword>
<dbReference type="Proteomes" id="UP000182658">
    <property type="component" value="Unassembled WGS sequence"/>
</dbReference>
<dbReference type="Pfam" id="PF07690">
    <property type="entry name" value="MFS_1"/>
    <property type="match status" value="1"/>
</dbReference>
<dbReference type="PANTHER" id="PTHR42718">
    <property type="entry name" value="MAJOR FACILITATOR SUPERFAMILY MULTIDRUG TRANSPORTER MFSC"/>
    <property type="match status" value="1"/>
</dbReference>
<name>A0A1J7IMH1_9PEZI</name>
<dbReference type="InterPro" id="IPR036259">
    <property type="entry name" value="MFS_trans_sf"/>
</dbReference>
<feature type="compositionally biased region" description="Polar residues" evidence="5">
    <location>
        <begin position="36"/>
        <end position="47"/>
    </location>
</feature>
<feature type="transmembrane region" description="Helical" evidence="6">
    <location>
        <begin position="102"/>
        <end position="121"/>
    </location>
</feature>
<proteinExistence type="predicted"/>
<feature type="transmembrane region" description="Helical" evidence="6">
    <location>
        <begin position="184"/>
        <end position="207"/>
    </location>
</feature>
<feature type="transmembrane region" description="Helical" evidence="6">
    <location>
        <begin position="400"/>
        <end position="419"/>
    </location>
</feature>
<gene>
    <name evidence="8" type="ORF">CONLIGDRAFT_577351</name>
</gene>
<evidence type="ECO:0000256" key="2">
    <source>
        <dbReference type="ARBA" id="ARBA00022692"/>
    </source>
</evidence>
<feature type="transmembrane region" description="Helical" evidence="6">
    <location>
        <begin position="508"/>
        <end position="528"/>
    </location>
</feature>
<feature type="transmembrane region" description="Helical" evidence="6">
    <location>
        <begin position="261"/>
        <end position="283"/>
    </location>
</feature>
<feature type="transmembrane region" description="Helical" evidence="6">
    <location>
        <begin position="295"/>
        <end position="313"/>
    </location>
</feature>
<dbReference type="Gene3D" id="1.20.1720.10">
    <property type="entry name" value="Multidrug resistance protein D"/>
    <property type="match status" value="1"/>
</dbReference>
<evidence type="ECO:0000256" key="1">
    <source>
        <dbReference type="ARBA" id="ARBA00004141"/>
    </source>
</evidence>
<protein>
    <submittedName>
        <fullName evidence="8">MFS general substrate transporter</fullName>
    </submittedName>
</protein>
<evidence type="ECO:0000256" key="6">
    <source>
        <dbReference type="SAM" id="Phobius"/>
    </source>
</evidence>
<dbReference type="SUPFAM" id="SSF103473">
    <property type="entry name" value="MFS general substrate transporter"/>
    <property type="match status" value="1"/>
</dbReference>
<feature type="transmembrane region" description="Helical" evidence="6">
    <location>
        <begin position="462"/>
        <end position="488"/>
    </location>
</feature>
<organism evidence="8 9">
    <name type="scientific">Coniochaeta ligniaria NRRL 30616</name>
    <dbReference type="NCBI Taxonomy" id="1408157"/>
    <lineage>
        <taxon>Eukaryota</taxon>
        <taxon>Fungi</taxon>
        <taxon>Dikarya</taxon>
        <taxon>Ascomycota</taxon>
        <taxon>Pezizomycotina</taxon>
        <taxon>Sordariomycetes</taxon>
        <taxon>Sordariomycetidae</taxon>
        <taxon>Coniochaetales</taxon>
        <taxon>Coniochaetaceae</taxon>
        <taxon>Coniochaeta</taxon>
    </lineage>
</organism>
<feature type="transmembrane region" description="Helical" evidence="6">
    <location>
        <begin position="58"/>
        <end position="82"/>
    </location>
</feature>
<reference evidence="8 9" key="1">
    <citation type="submission" date="2016-10" db="EMBL/GenBank/DDBJ databases">
        <title>Draft genome sequence of Coniochaeta ligniaria NRRL30616, a lignocellulolytic fungus for bioabatement of inhibitors in plant biomass hydrolysates.</title>
        <authorList>
            <consortium name="DOE Joint Genome Institute"/>
            <person name="Jimenez D.J."/>
            <person name="Hector R.E."/>
            <person name="Riley R."/>
            <person name="Sun H."/>
            <person name="Grigoriev I.V."/>
            <person name="Van Elsas J.D."/>
            <person name="Nichols N.N."/>
        </authorList>
    </citation>
    <scope>NUCLEOTIDE SEQUENCE [LARGE SCALE GENOMIC DNA]</scope>
    <source>
        <strain evidence="8 9">NRRL 30616</strain>
    </source>
</reference>